<comment type="similarity">
    <text evidence="5 6">Belongs to the DEAD box helicase family.</text>
</comment>
<dbReference type="PANTHER" id="PTHR47959">
    <property type="entry name" value="ATP-DEPENDENT RNA HELICASE RHLE-RELATED"/>
    <property type="match status" value="1"/>
</dbReference>
<feature type="region of interest" description="Disordered" evidence="7">
    <location>
        <begin position="568"/>
        <end position="757"/>
    </location>
</feature>
<evidence type="ECO:0000256" key="7">
    <source>
        <dbReference type="SAM" id="MobiDB-lite"/>
    </source>
</evidence>
<dbReference type="InterPro" id="IPR001650">
    <property type="entry name" value="Helicase_C-like"/>
</dbReference>
<feature type="compositionally biased region" description="Basic and acidic residues" evidence="7">
    <location>
        <begin position="573"/>
        <end position="597"/>
    </location>
</feature>
<feature type="compositionally biased region" description="Basic and acidic residues" evidence="7">
    <location>
        <begin position="707"/>
        <end position="728"/>
    </location>
</feature>
<dbReference type="SMART" id="SM00490">
    <property type="entry name" value="HELICc"/>
    <property type="match status" value="1"/>
</dbReference>
<evidence type="ECO:0000259" key="8">
    <source>
        <dbReference type="PROSITE" id="PS51192"/>
    </source>
</evidence>
<evidence type="ECO:0000256" key="1">
    <source>
        <dbReference type="ARBA" id="ARBA00022741"/>
    </source>
</evidence>
<feature type="domain" description="Helicase C-terminal" evidence="9">
    <location>
        <begin position="230"/>
        <end position="379"/>
    </location>
</feature>
<dbReference type="AlphaFoldDB" id="A0A8G2BL59"/>
<feature type="compositionally biased region" description="Low complexity" evidence="7">
    <location>
        <begin position="624"/>
        <end position="639"/>
    </location>
</feature>
<dbReference type="PROSITE" id="PS51192">
    <property type="entry name" value="HELICASE_ATP_BIND_1"/>
    <property type="match status" value="1"/>
</dbReference>
<dbReference type="InterPro" id="IPR011545">
    <property type="entry name" value="DEAD/DEAH_box_helicase_dom"/>
</dbReference>
<dbReference type="Pfam" id="PF03880">
    <property type="entry name" value="DbpA"/>
    <property type="match status" value="1"/>
</dbReference>
<dbReference type="Proteomes" id="UP000198615">
    <property type="component" value="Unassembled WGS sequence"/>
</dbReference>
<proteinExistence type="inferred from homology"/>
<evidence type="ECO:0000256" key="2">
    <source>
        <dbReference type="ARBA" id="ARBA00022801"/>
    </source>
</evidence>
<dbReference type="CDD" id="cd18787">
    <property type="entry name" value="SF2_C_DEAD"/>
    <property type="match status" value="1"/>
</dbReference>
<keyword evidence="2 6" id="KW-0378">Hydrolase</keyword>
<evidence type="ECO:0000256" key="6">
    <source>
        <dbReference type="RuleBase" id="RU000492"/>
    </source>
</evidence>
<keyword evidence="1 6" id="KW-0547">Nucleotide-binding</keyword>
<dbReference type="CDD" id="cd12252">
    <property type="entry name" value="RRM_DbpA"/>
    <property type="match status" value="1"/>
</dbReference>
<organism evidence="10 11">
    <name type="scientific">Thalassobaculum litoreum DSM 18839</name>
    <dbReference type="NCBI Taxonomy" id="1123362"/>
    <lineage>
        <taxon>Bacteria</taxon>
        <taxon>Pseudomonadati</taxon>
        <taxon>Pseudomonadota</taxon>
        <taxon>Alphaproteobacteria</taxon>
        <taxon>Rhodospirillales</taxon>
        <taxon>Thalassobaculaceae</taxon>
        <taxon>Thalassobaculum</taxon>
    </lineage>
</organism>
<evidence type="ECO:0000313" key="11">
    <source>
        <dbReference type="Proteomes" id="UP000198615"/>
    </source>
</evidence>
<dbReference type="Gene3D" id="3.30.70.330">
    <property type="match status" value="1"/>
</dbReference>
<dbReference type="SMART" id="SM00487">
    <property type="entry name" value="DEXDc"/>
    <property type="match status" value="1"/>
</dbReference>
<feature type="compositionally biased region" description="Basic residues" evidence="7">
    <location>
        <begin position="729"/>
        <end position="741"/>
    </location>
</feature>
<dbReference type="RefSeq" id="WP_093153334.1">
    <property type="nucleotide sequence ID" value="NZ_FNBW01000015.1"/>
</dbReference>
<dbReference type="GO" id="GO:0005829">
    <property type="term" value="C:cytosol"/>
    <property type="evidence" value="ECO:0007669"/>
    <property type="project" value="TreeGrafter"/>
</dbReference>
<dbReference type="GO" id="GO:0003676">
    <property type="term" value="F:nucleic acid binding"/>
    <property type="evidence" value="ECO:0007669"/>
    <property type="project" value="InterPro"/>
</dbReference>
<keyword evidence="11" id="KW-1185">Reference proteome</keyword>
<dbReference type="InterPro" id="IPR014001">
    <property type="entry name" value="Helicase_ATP-bd"/>
</dbReference>
<feature type="domain" description="Helicase ATP-binding" evidence="8">
    <location>
        <begin position="31"/>
        <end position="207"/>
    </location>
</feature>
<dbReference type="InterPro" id="IPR005580">
    <property type="entry name" value="DbpA/CsdA_RNA-bd_dom"/>
</dbReference>
<dbReference type="InterPro" id="IPR050079">
    <property type="entry name" value="DEAD_box_RNA_helicase"/>
</dbReference>
<evidence type="ECO:0000259" key="9">
    <source>
        <dbReference type="PROSITE" id="PS51194"/>
    </source>
</evidence>
<keyword evidence="3 6" id="KW-0347">Helicase</keyword>
<dbReference type="Pfam" id="PF00271">
    <property type="entry name" value="Helicase_C"/>
    <property type="match status" value="1"/>
</dbReference>
<dbReference type="InterPro" id="IPR027417">
    <property type="entry name" value="P-loop_NTPase"/>
</dbReference>
<accession>A0A8G2BL59</accession>
<reference evidence="10 11" key="1">
    <citation type="submission" date="2016-10" db="EMBL/GenBank/DDBJ databases">
        <authorList>
            <person name="Varghese N."/>
            <person name="Submissions S."/>
        </authorList>
    </citation>
    <scope>NUCLEOTIDE SEQUENCE [LARGE SCALE GENOMIC DNA]</scope>
    <source>
        <strain evidence="10 11">DSM 18839</strain>
    </source>
</reference>
<dbReference type="PROSITE" id="PS00039">
    <property type="entry name" value="DEAD_ATP_HELICASE"/>
    <property type="match status" value="1"/>
</dbReference>
<evidence type="ECO:0000256" key="4">
    <source>
        <dbReference type="ARBA" id="ARBA00022840"/>
    </source>
</evidence>
<dbReference type="GO" id="GO:0016787">
    <property type="term" value="F:hydrolase activity"/>
    <property type="evidence" value="ECO:0007669"/>
    <property type="project" value="UniProtKB-KW"/>
</dbReference>
<keyword evidence="4 6" id="KW-0067">ATP-binding</keyword>
<dbReference type="PANTHER" id="PTHR47959:SF1">
    <property type="entry name" value="ATP-DEPENDENT RNA HELICASE DBPA"/>
    <property type="match status" value="1"/>
</dbReference>
<feature type="compositionally biased region" description="Basic and acidic residues" evidence="7">
    <location>
        <begin position="441"/>
        <end position="483"/>
    </location>
</feature>
<dbReference type="InterPro" id="IPR000629">
    <property type="entry name" value="RNA-helicase_DEAD-box_CS"/>
</dbReference>
<dbReference type="Gene3D" id="3.40.50.300">
    <property type="entry name" value="P-loop containing nucleotide triphosphate hydrolases"/>
    <property type="match status" value="2"/>
</dbReference>
<dbReference type="InterPro" id="IPR012677">
    <property type="entry name" value="Nucleotide-bd_a/b_plait_sf"/>
</dbReference>
<feature type="region of interest" description="Disordered" evidence="7">
    <location>
        <begin position="432"/>
        <end position="489"/>
    </location>
</feature>
<dbReference type="EMBL" id="FNBW01000015">
    <property type="protein sequence ID" value="SDG34640.1"/>
    <property type="molecule type" value="Genomic_DNA"/>
</dbReference>
<dbReference type="GO" id="GO:0003724">
    <property type="term" value="F:RNA helicase activity"/>
    <property type="evidence" value="ECO:0007669"/>
    <property type="project" value="TreeGrafter"/>
</dbReference>
<dbReference type="SUPFAM" id="SSF52540">
    <property type="entry name" value="P-loop containing nucleoside triphosphate hydrolases"/>
    <property type="match status" value="1"/>
</dbReference>
<name>A0A8G2BL59_9PROT</name>
<gene>
    <name evidence="10" type="ORF">SAMN05660686_04098</name>
</gene>
<comment type="caution">
    <text evidence="10">The sequence shown here is derived from an EMBL/GenBank/DDBJ whole genome shotgun (WGS) entry which is preliminary data.</text>
</comment>
<dbReference type="CDD" id="cd00268">
    <property type="entry name" value="DEADc"/>
    <property type="match status" value="1"/>
</dbReference>
<protein>
    <submittedName>
        <fullName evidence="10">ATP-dependent RNA helicase DeaD</fullName>
    </submittedName>
</protein>
<dbReference type="InterPro" id="IPR044742">
    <property type="entry name" value="DEAD/DEAH_RhlB"/>
</dbReference>
<dbReference type="PROSITE" id="PS51194">
    <property type="entry name" value="HELICASE_CTER"/>
    <property type="match status" value="1"/>
</dbReference>
<sequence>MTEIEGVVPALAQALAKRGYETLTPVQQAVLGAEMDGADALVSAQTGSGKTVAFGLAMAPTLLEGAERLERADLPLALAVAPTRELALQVKRELDWLYEFAGAKVASCVGGMDMRTERAALERGAHIVVGTPGRLRDHIERGSLDMTAMKVVVLDEADEMLDLGFREDLEFILQSAPQTRRTLMFSATVPPTIASMAKRYQRDAVRLTTASESRQHGDIEYRALTCAPTDRENAIINVLRHANPKSAIVFCGTRATVNHLTSRFTNRGLSVVALSGELNQGARTHALQALRDGRASVCIATDVAARGIDLPNLELVIHADLPKNPESLLHRSGRTGRAGRKGISALIVPYPRRRHTERLLANANIKATWGKPPSADEVLALDRQRILDDSDLTGETTPEEQAFAADLLAKYDAQAVAVAFLRKHMAGLTAPEELLDGPAAGERHERPERGRRDDRGDRPDRGPRKERDRPERDRGERGGKRPGDFGGGTWIRLSVGRHHSAEARWLLPMLCRAGNLTKNHVGAIRIHDNETHVELHPEAASAFLEAVGPSRKIEKSITVDKIEGMPVEPAAVPRKERVERAPRKPKPEDASKPEGKPKPQGTLRAAAPKPQTVSAPAPGPTPEPTAAAAPVEAPRAESPFPDRSFKEKRRRAAPTFKRETVNPAERPLKRRRDRDQAPAGQPVSGPVDATPIATAEDRGPAPKKAWKGKDGPNKDGPNKGGPAKEGKKFGAKKFGKPHPAKTRLGLDKPKKAPHRKG</sequence>
<dbReference type="OrthoDB" id="9805696at2"/>
<dbReference type="Pfam" id="PF00270">
    <property type="entry name" value="DEAD"/>
    <property type="match status" value="1"/>
</dbReference>
<evidence type="ECO:0000256" key="3">
    <source>
        <dbReference type="ARBA" id="ARBA00022806"/>
    </source>
</evidence>
<evidence type="ECO:0000313" key="10">
    <source>
        <dbReference type="EMBL" id="SDG34640.1"/>
    </source>
</evidence>
<dbReference type="GO" id="GO:0005524">
    <property type="term" value="F:ATP binding"/>
    <property type="evidence" value="ECO:0007669"/>
    <property type="project" value="UniProtKB-KW"/>
</dbReference>
<evidence type="ECO:0000256" key="5">
    <source>
        <dbReference type="ARBA" id="ARBA00038437"/>
    </source>
</evidence>